<dbReference type="PANTHER" id="PTHR35046:SF18">
    <property type="entry name" value="RNA-DIRECTED DNA POLYMERASE"/>
    <property type="match status" value="1"/>
</dbReference>
<name>A0ABQ5F3N9_9ASTR</name>
<evidence type="ECO:0000256" key="1">
    <source>
        <dbReference type="SAM" id="MobiDB-lite"/>
    </source>
</evidence>
<accession>A0ABQ5F3N9</accession>
<evidence type="ECO:0000313" key="2">
    <source>
        <dbReference type="EMBL" id="GJT57850.1"/>
    </source>
</evidence>
<sequence>MVPPKVTPQLPKPKVKVKEKIVKAEVVDEHIKKIQYLQSYKQHDDKISTLLCETMNKVGTLKTCEKIMGFNDDEDVKGFNCELKTDSECIPDLNVRDLENGRVKKYKGFRVDVKRKSIEDKVRCEKVFDVNEALDIENSRASSFQVRGIHVDETKVNAVRDWSSPKTLPEVRNTKVVDAFQEEDELEFLLLLGGHYNELVTCDVVVIEACHVLLRRPWQHDVDSTHQGFVSPKKKLESKTLATWRASPKHFQAERKETRVSYALVMKGVEDFMENAISAVIKPLLTEFGKILTDDTPDALPALRNIQHQIDLTRKTTLLVSISNEVVSFDSIKELYTNVSFSDSEHSTVTYTSISSDDGSLDVGSPRIIVYGYDGLPMMPEDAYAYVEAAMQEPPPPDYVLEPAYPEFMPHEDDVLPTKEQPLPAAVSPTADSPSYIAESDLEEDLKEEDDEDPEEIQTDLSL</sequence>
<dbReference type="EMBL" id="BQNB010016967">
    <property type="protein sequence ID" value="GJT57850.1"/>
    <property type="molecule type" value="Genomic_DNA"/>
</dbReference>
<protein>
    <submittedName>
        <fullName evidence="2">Uncharacterized protein</fullName>
    </submittedName>
</protein>
<reference evidence="2" key="1">
    <citation type="journal article" date="2022" name="Int. J. Mol. Sci.">
        <title>Draft Genome of Tanacetum Coccineum: Genomic Comparison of Closely Related Tanacetum-Family Plants.</title>
        <authorList>
            <person name="Yamashiro T."/>
            <person name="Shiraishi A."/>
            <person name="Nakayama K."/>
            <person name="Satake H."/>
        </authorList>
    </citation>
    <scope>NUCLEOTIDE SEQUENCE</scope>
</reference>
<feature type="region of interest" description="Disordered" evidence="1">
    <location>
        <begin position="409"/>
        <end position="463"/>
    </location>
</feature>
<keyword evidence="3" id="KW-1185">Reference proteome</keyword>
<reference evidence="2" key="2">
    <citation type="submission" date="2022-01" db="EMBL/GenBank/DDBJ databases">
        <authorList>
            <person name="Yamashiro T."/>
            <person name="Shiraishi A."/>
            <person name="Satake H."/>
            <person name="Nakayama K."/>
        </authorList>
    </citation>
    <scope>NUCLEOTIDE SEQUENCE</scope>
</reference>
<comment type="caution">
    <text evidence="2">The sequence shown here is derived from an EMBL/GenBank/DDBJ whole genome shotgun (WGS) entry which is preliminary data.</text>
</comment>
<proteinExistence type="predicted"/>
<evidence type="ECO:0000313" key="3">
    <source>
        <dbReference type="Proteomes" id="UP001151760"/>
    </source>
</evidence>
<gene>
    <name evidence="2" type="ORF">Tco_0992904</name>
</gene>
<dbReference type="Proteomes" id="UP001151760">
    <property type="component" value="Unassembled WGS sequence"/>
</dbReference>
<organism evidence="2 3">
    <name type="scientific">Tanacetum coccineum</name>
    <dbReference type="NCBI Taxonomy" id="301880"/>
    <lineage>
        <taxon>Eukaryota</taxon>
        <taxon>Viridiplantae</taxon>
        <taxon>Streptophyta</taxon>
        <taxon>Embryophyta</taxon>
        <taxon>Tracheophyta</taxon>
        <taxon>Spermatophyta</taxon>
        <taxon>Magnoliopsida</taxon>
        <taxon>eudicotyledons</taxon>
        <taxon>Gunneridae</taxon>
        <taxon>Pentapetalae</taxon>
        <taxon>asterids</taxon>
        <taxon>campanulids</taxon>
        <taxon>Asterales</taxon>
        <taxon>Asteraceae</taxon>
        <taxon>Asteroideae</taxon>
        <taxon>Anthemideae</taxon>
        <taxon>Anthemidinae</taxon>
        <taxon>Tanacetum</taxon>
    </lineage>
</organism>
<feature type="compositionally biased region" description="Acidic residues" evidence="1">
    <location>
        <begin position="440"/>
        <end position="463"/>
    </location>
</feature>
<dbReference type="PANTHER" id="PTHR35046">
    <property type="entry name" value="ZINC KNUCKLE (CCHC-TYPE) FAMILY PROTEIN"/>
    <property type="match status" value="1"/>
</dbReference>